<keyword evidence="3" id="KW-0175">Coiled coil</keyword>
<dbReference type="InterPro" id="IPR006910">
    <property type="entry name" value="Rad21_Rec8_N"/>
</dbReference>
<accession>A0ABQ5K393</accession>
<feature type="domain" description="Rad21/Rec8-like protein N-terminal" evidence="5">
    <location>
        <begin position="21"/>
        <end position="82"/>
    </location>
</feature>
<evidence type="ECO:0000256" key="1">
    <source>
        <dbReference type="ARBA" id="ARBA00004123"/>
    </source>
</evidence>
<comment type="subcellular location">
    <subcellularLocation>
        <location evidence="1">Nucleus</location>
    </subcellularLocation>
</comment>
<feature type="compositionally biased region" description="Basic residues" evidence="4">
    <location>
        <begin position="328"/>
        <end position="337"/>
    </location>
</feature>
<comment type="caution">
    <text evidence="6">The sequence shown here is derived from an EMBL/GenBank/DDBJ whole genome shotgun (WGS) entry which is preliminary data.</text>
</comment>
<feature type="compositionally biased region" description="Low complexity" evidence="4">
    <location>
        <begin position="316"/>
        <end position="327"/>
    </location>
</feature>
<evidence type="ECO:0000313" key="7">
    <source>
        <dbReference type="Proteomes" id="UP001057375"/>
    </source>
</evidence>
<evidence type="ECO:0000259" key="5">
    <source>
        <dbReference type="Pfam" id="PF04825"/>
    </source>
</evidence>
<evidence type="ECO:0000256" key="2">
    <source>
        <dbReference type="ARBA" id="ARBA00023242"/>
    </source>
</evidence>
<dbReference type="PANTHER" id="PTHR12585">
    <property type="entry name" value="SCC1 / RAD21 FAMILY MEMBER"/>
    <property type="match status" value="1"/>
</dbReference>
<keyword evidence="2" id="KW-0539">Nucleus</keyword>
<keyword evidence="7" id="KW-1185">Reference proteome</keyword>
<organism evidence="6 7">
    <name type="scientific">Aduncisulcus paluster</name>
    <dbReference type="NCBI Taxonomy" id="2918883"/>
    <lineage>
        <taxon>Eukaryota</taxon>
        <taxon>Metamonada</taxon>
        <taxon>Carpediemonas-like organisms</taxon>
        <taxon>Aduncisulcus</taxon>
    </lineage>
</organism>
<reference evidence="6" key="1">
    <citation type="submission" date="2022-03" db="EMBL/GenBank/DDBJ databases">
        <title>Draft genome sequence of Aduncisulcus paluster, a free-living microaerophilic Fornicata.</title>
        <authorList>
            <person name="Yuyama I."/>
            <person name="Kume K."/>
            <person name="Tamura T."/>
            <person name="Inagaki Y."/>
            <person name="Hashimoto T."/>
        </authorList>
    </citation>
    <scope>NUCLEOTIDE SEQUENCE</scope>
    <source>
        <strain evidence="6">NY0171</strain>
    </source>
</reference>
<evidence type="ECO:0000313" key="6">
    <source>
        <dbReference type="EMBL" id="GKT26913.1"/>
    </source>
</evidence>
<proteinExistence type="predicted"/>
<dbReference type="PANTHER" id="PTHR12585:SF69">
    <property type="entry name" value="FI11703P"/>
    <property type="match status" value="1"/>
</dbReference>
<dbReference type="InterPro" id="IPR039781">
    <property type="entry name" value="Rad21/Rec8-like"/>
</dbReference>
<dbReference type="Pfam" id="PF04825">
    <property type="entry name" value="Rad21_Rec8_N"/>
    <property type="match status" value="1"/>
</dbReference>
<dbReference type="Proteomes" id="UP001057375">
    <property type="component" value="Unassembled WGS sequence"/>
</dbReference>
<evidence type="ECO:0000256" key="3">
    <source>
        <dbReference type="SAM" id="Coils"/>
    </source>
</evidence>
<sequence length="790" mass="85702">MFCKISPKQISKIVRIAATGRVTAKEAEKIDIKTFVRAILDPNREAGLELLGTLLKGMCVIQEKKVTFLHSKIQDLLLALQGDSTKAFGKWKNPKQKIAELRASASSSILRSSGVTSNERIPKGLLDDIYRSSDNDSDFNQIRLADFSTPTAGNLQQQLQALTLDDRGLSLSTHISVPHSRSILDSAGTSSAGRDLASSQLFLSENSMGEMYQPRDVMLESGEDLQLDGFNFDDYVGFDDDFGAIGDDIAGIDDDIDMHHSGNAIEEEEHPILNPHATPDLLPDGFNIDSVVNSTDMSLPSIQGVSAEGSKDHHPQQISTTRTTRSGQQRKRSRKLKPGVIDEVTQLSSTDIRANINNRYFKLSERIEVESSTYIASPHSFLSEWWNGHDSAIILPSTSASMHYTPKRGAVGSSKKGGKQRPESIFDSLWDPSNPLYIGKDLGSPTKDQGVSINGANADPFFQGMGEDDLGFYGFEEDFGFLGDDDAGMPGQLDPMEFPDEQQSGFNADNNTSSFLEQVEDVGMAMGGLSDDLMVGDDSALSSIDEASASSSSINHRGVKSSLASVLSNKASSVSIVRATSYSGNVSGHIQAHLSGDTGHGDPQANVSVGMDMGLSGRSVSDVSVMSKHLSGEEEESMSMGSISMSSAGRVIANVSVGMDMGLSGRSVSDVSVMSKHLSGEEEESMSMGSISMSSAGRVIVDDAEIKLKSLIQEMIQQRKTHDETAPEGISLKQMLEQGLREEERAEKERKKHSARLFGDLLEMYVHDRSMVLEQLDFNGKYDIFINFTP</sequence>
<gene>
    <name evidence="6" type="ORF">ADUPG1_013528</name>
</gene>
<feature type="region of interest" description="Disordered" evidence="4">
    <location>
        <begin position="301"/>
        <end position="339"/>
    </location>
</feature>
<feature type="coiled-coil region" evidence="3">
    <location>
        <begin position="701"/>
        <end position="756"/>
    </location>
</feature>
<name>A0ABQ5K393_9EUKA</name>
<evidence type="ECO:0000256" key="4">
    <source>
        <dbReference type="SAM" id="MobiDB-lite"/>
    </source>
</evidence>
<protein>
    <recommendedName>
        <fullName evidence="5">Rad21/Rec8-like protein N-terminal domain-containing protein</fullName>
    </recommendedName>
</protein>
<dbReference type="EMBL" id="BQXS01012689">
    <property type="protein sequence ID" value="GKT26913.1"/>
    <property type="molecule type" value="Genomic_DNA"/>
</dbReference>